<gene>
    <name evidence="15" type="ORF">CVLEPA_LOCUS14603</name>
</gene>
<evidence type="ECO:0000259" key="14">
    <source>
        <dbReference type="SMART" id="SM01124"/>
    </source>
</evidence>
<evidence type="ECO:0000256" key="2">
    <source>
        <dbReference type="ARBA" id="ARBA00001947"/>
    </source>
</evidence>
<keyword evidence="10" id="KW-0408">Iron</keyword>
<accession>A0ABP0FYB0</accession>
<dbReference type="InterPro" id="IPR041816">
    <property type="entry name" value="Dbr1_N"/>
</dbReference>
<keyword evidence="7" id="KW-0479">Metal-binding</keyword>
<comment type="cofactor">
    <cofactor evidence="1">
        <name>Mn(2+)</name>
        <dbReference type="ChEBI" id="CHEBI:29035"/>
    </cofactor>
</comment>
<evidence type="ECO:0000256" key="5">
    <source>
        <dbReference type="ARBA" id="ARBA00006045"/>
    </source>
</evidence>
<comment type="cofactor">
    <cofactor evidence="2">
        <name>Zn(2+)</name>
        <dbReference type="ChEBI" id="CHEBI:29105"/>
    </cofactor>
</comment>
<evidence type="ECO:0000256" key="10">
    <source>
        <dbReference type="ARBA" id="ARBA00023004"/>
    </source>
</evidence>
<evidence type="ECO:0000256" key="11">
    <source>
        <dbReference type="ARBA" id="ARBA00023211"/>
    </source>
</evidence>
<keyword evidence="16" id="KW-1185">Reference proteome</keyword>
<keyword evidence="8" id="KW-0378">Hydrolase</keyword>
<evidence type="ECO:0000313" key="15">
    <source>
        <dbReference type="EMBL" id="CAK8683536.1"/>
    </source>
</evidence>
<feature type="compositionally biased region" description="Basic and acidic residues" evidence="13">
    <location>
        <begin position="471"/>
        <end position="482"/>
    </location>
</feature>
<dbReference type="PANTHER" id="PTHR12849:SF0">
    <property type="entry name" value="LARIAT DEBRANCHING ENZYME"/>
    <property type="match status" value="1"/>
</dbReference>
<evidence type="ECO:0000256" key="6">
    <source>
        <dbReference type="ARBA" id="ARBA00022664"/>
    </source>
</evidence>
<dbReference type="Gene3D" id="3.60.21.10">
    <property type="match status" value="1"/>
</dbReference>
<evidence type="ECO:0000256" key="1">
    <source>
        <dbReference type="ARBA" id="ARBA00001936"/>
    </source>
</evidence>
<evidence type="ECO:0000256" key="3">
    <source>
        <dbReference type="ARBA" id="ARBA00001954"/>
    </source>
</evidence>
<sequence>MYVAIEGCCHGELDKIYETLQYIEDQEKIEIDLLLCCGDFQAVRNEADLSCMACPEKHKFMQDFWQYYAGKKTAPYLTIFIGGNHEASNYLQELPYGGWVAPNIYYLGYAGVVNYKGLRIGGISGIFKQHDYCKGHFEKPPYSEQTKRSVYHVRQMEVFRLKQLKHPIDIMMSHDWPNGVVYHGDKESLIQKKRFFQEDIEKHQLGSLPAWTLLTTLRPSYWFSGHLHVKFAAKVEHELDANNPDTNINKNTITRFLALDKCLPRRDFLQVLTMDTPDNAEGQLTYDAEWLAVLKQTNELMSTSHTSTLLPTSGLHEKWDYSVTNEHIDQIMKVMENNLKVPLNFYRDELSVFNPDASFQHKKAEFKINQQTTEFCAKLEINDPLMMLLQSEEGDTSFNVSSLTNEDDEMPSAIISNMSINPDEINLDDDEDDIETASAENEPKSDTSDVANKEENATPLSPLTSAEEDEKERQKDAHDFKTPTRLAAKFSLNLPLPQCSTPQTSSCSSKSDDDAMQQVLSADSFSPITSSDSDNSKRITSTFYGKRQSDSGSDLSEQDSGPTSVSRKFKRRNASFYVCQSDDDAS</sequence>
<proteinExistence type="inferred from homology"/>
<evidence type="ECO:0000256" key="9">
    <source>
        <dbReference type="ARBA" id="ARBA00022833"/>
    </source>
</evidence>
<dbReference type="EMBL" id="CAWYQH010000097">
    <property type="protein sequence ID" value="CAK8683536.1"/>
    <property type="molecule type" value="Genomic_DNA"/>
</dbReference>
<evidence type="ECO:0000256" key="12">
    <source>
        <dbReference type="ARBA" id="ARBA00023242"/>
    </source>
</evidence>
<comment type="similarity">
    <text evidence="5">Belongs to the lariat debranching enzyme family.</text>
</comment>
<comment type="caution">
    <text evidence="15">The sequence shown here is derived from an EMBL/GenBank/DDBJ whole genome shotgun (WGS) entry which is preliminary data.</text>
</comment>
<dbReference type="Proteomes" id="UP001642483">
    <property type="component" value="Unassembled WGS sequence"/>
</dbReference>
<keyword evidence="6" id="KW-0507">mRNA processing</keyword>
<evidence type="ECO:0000313" key="16">
    <source>
        <dbReference type="Proteomes" id="UP001642483"/>
    </source>
</evidence>
<feature type="compositionally biased region" description="Polar residues" evidence="13">
    <location>
        <begin position="550"/>
        <end position="566"/>
    </location>
</feature>
<feature type="region of interest" description="Disordered" evidence="13">
    <location>
        <begin position="436"/>
        <end position="567"/>
    </location>
</feature>
<feature type="domain" description="Lariat debranching enzyme C-terminal" evidence="14">
    <location>
        <begin position="241"/>
        <end position="385"/>
    </location>
</feature>
<dbReference type="InterPro" id="IPR007708">
    <property type="entry name" value="DBR1_C"/>
</dbReference>
<evidence type="ECO:0000256" key="7">
    <source>
        <dbReference type="ARBA" id="ARBA00022723"/>
    </source>
</evidence>
<dbReference type="SUPFAM" id="SSF56300">
    <property type="entry name" value="Metallo-dependent phosphatases"/>
    <property type="match status" value="1"/>
</dbReference>
<protein>
    <recommendedName>
        <fullName evidence="14">Lariat debranching enzyme C-terminal domain-containing protein</fullName>
    </recommendedName>
</protein>
<reference evidence="15 16" key="1">
    <citation type="submission" date="2024-02" db="EMBL/GenBank/DDBJ databases">
        <authorList>
            <person name="Daric V."/>
            <person name="Darras S."/>
        </authorList>
    </citation>
    <scope>NUCLEOTIDE SEQUENCE [LARGE SCALE GENOMIC DNA]</scope>
</reference>
<organism evidence="15 16">
    <name type="scientific">Clavelina lepadiformis</name>
    <name type="common">Light-bulb sea squirt</name>
    <name type="synonym">Ascidia lepadiformis</name>
    <dbReference type="NCBI Taxonomy" id="159417"/>
    <lineage>
        <taxon>Eukaryota</taxon>
        <taxon>Metazoa</taxon>
        <taxon>Chordata</taxon>
        <taxon>Tunicata</taxon>
        <taxon>Ascidiacea</taxon>
        <taxon>Aplousobranchia</taxon>
        <taxon>Clavelinidae</taxon>
        <taxon>Clavelina</taxon>
    </lineage>
</organism>
<comment type="cofactor">
    <cofactor evidence="3">
        <name>Fe(2+)</name>
        <dbReference type="ChEBI" id="CHEBI:29033"/>
    </cofactor>
</comment>
<feature type="compositionally biased region" description="Basic and acidic residues" evidence="13">
    <location>
        <begin position="441"/>
        <end position="456"/>
    </location>
</feature>
<evidence type="ECO:0000256" key="13">
    <source>
        <dbReference type="SAM" id="MobiDB-lite"/>
    </source>
</evidence>
<keyword evidence="12" id="KW-0539">Nucleus</keyword>
<dbReference type="PANTHER" id="PTHR12849">
    <property type="entry name" value="RNA LARIAT DEBRANCHING ENZYME"/>
    <property type="match status" value="1"/>
</dbReference>
<dbReference type="SMART" id="SM01124">
    <property type="entry name" value="DBR1"/>
    <property type="match status" value="1"/>
</dbReference>
<dbReference type="CDD" id="cd00844">
    <property type="entry name" value="MPP_Dbr1_N"/>
    <property type="match status" value="1"/>
</dbReference>
<keyword evidence="11" id="KW-0464">Manganese</keyword>
<dbReference type="Pfam" id="PF05011">
    <property type="entry name" value="DBR1"/>
    <property type="match status" value="1"/>
</dbReference>
<dbReference type="InterPro" id="IPR029052">
    <property type="entry name" value="Metallo-depent_PP-like"/>
</dbReference>
<comment type="subcellular location">
    <subcellularLocation>
        <location evidence="4">Nucleus</location>
    </subcellularLocation>
</comment>
<name>A0ABP0FYB0_CLALP</name>
<evidence type="ECO:0000256" key="4">
    <source>
        <dbReference type="ARBA" id="ARBA00004123"/>
    </source>
</evidence>
<feature type="compositionally biased region" description="Polar residues" evidence="13">
    <location>
        <begin position="518"/>
        <end position="543"/>
    </location>
</feature>
<evidence type="ECO:0000256" key="8">
    <source>
        <dbReference type="ARBA" id="ARBA00022801"/>
    </source>
</evidence>
<dbReference type="Pfam" id="PF00149">
    <property type="entry name" value="Metallophos"/>
    <property type="match status" value="1"/>
</dbReference>
<keyword evidence="9" id="KW-0862">Zinc</keyword>
<feature type="compositionally biased region" description="Low complexity" evidence="13">
    <location>
        <begin position="497"/>
        <end position="509"/>
    </location>
</feature>
<dbReference type="InterPro" id="IPR004843">
    <property type="entry name" value="Calcineurin-like_PHP"/>
</dbReference>